<feature type="compositionally biased region" description="Low complexity" evidence="1">
    <location>
        <begin position="339"/>
        <end position="357"/>
    </location>
</feature>
<keyword evidence="4" id="KW-1185">Reference proteome</keyword>
<dbReference type="GeneID" id="17038530"/>
<feature type="transmembrane region" description="Helical" evidence="2">
    <location>
        <begin position="25"/>
        <end position="49"/>
    </location>
</feature>
<evidence type="ECO:0000313" key="4">
    <source>
        <dbReference type="Proteomes" id="UP000007264"/>
    </source>
</evidence>
<dbReference type="Proteomes" id="UP000007264">
    <property type="component" value="Unassembled WGS sequence"/>
</dbReference>
<evidence type="ECO:0000256" key="1">
    <source>
        <dbReference type="SAM" id="MobiDB-lite"/>
    </source>
</evidence>
<evidence type="ECO:0000313" key="3">
    <source>
        <dbReference type="EMBL" id="EIE20554.1"/>
    </source>
</evidence>
<accession>I0YQ85</accession>
<comment type="caution">
    <text evidence="3">The sequence shown here is derived from an EMBL/GenBank/DDBJ whole genome shotgun (WGS) entry which is preliminary data.</text>
</comment>
<feature type="region of interest" description="Disordered" evidence="1">
    <location>
        <begin position="745"/>
        <end position="769"/>
    </location>
</feature>
<keyword evidence="2" id="KW-0812">Transmembrane</keyword>
<evidence type="ECO:0000256" key="2">
    <source>
        <dbReference type="SAM" id="Phobius"/>
    </source>
</evidence>
<dbReference type="OrthoDB" id="10396805at2759"/>
<dbReference type="KEGG" id="csl:COCSUDRAFT_67416"/>
<keyword evidence="2" id="KW-0472">Membrane</keyword>
<reference evidence="3 4" key="1">
    <citation type="journal article" date="2012" name="Genome Biol.">
        <title>The genome of the polar eukaryotic microalga coccomyxa subellipsoidea reveals traits of cold adaptation.</title>
        <authorList>
            <person name="Blanc G."/>
            <person name="Agarkova I."/>
            <person name="Grimwood J."/>
            <person name="Kuo A."/>
            <person name="Brueggeman A."/>
            <person name="Dunigan D."/>
            <person name="Gurnon J."/>
            <person name="Ladunga I."/>
            <person name="Lindquist E."/>
            <person name="Lucas S."/>
            <person name="Pangilinan J."/>
            <person name="Proschold T."/>
            <person name="Salamov A."/>
            <person name="Schmutz J."/>
            <person name="Weeks D."/>
            <person name="Yamada T."/>
            <person name="Claverie J.M."/>
            <person name="Grigoriev I."/>
            <person name="Van Etten J."/>
            <person name="Lomsadze A."/>
            <person name="Borodovsky M."/>
        </authorList>
    </citation>
    <scope>NUCLEOTIDE SEQUENCE [LARGE SCALE GENOMIC DNA]</scope>
    <source>
        <strain evidence="3 4">C-169</strain>
    </source>
</reference>
<keyword evidence="2" id="KW-1133">Transmembrane helix</keyword>
<dbReference type="AlphaFoldDB" id="I0YQ85"/>
<dbReference type="RefSeq" id="XP_005645098.1">
    <property type="nucleotide sequence ID" value="XM_005645041.1"/>
</dbReference>
<feature type="compositionally biased region" description="Low complexity" evidence="1">
    <location>
        <begin position="746"/>
        <end position="762"/>
    </location>
</feature>
<protein>
    <submittedName>
        <fullName evidence="3">Uncharacterized protein</fullName>
    </submittedName>
</protein>
<gene>
    <name evidence="3" type="ORF">COCSUDRAFT_67416</name>
</gene>
<dbReference type="EMBL" id="AGSI01000015">
    <property type="protein sequence ID" value="EIE20554.1"/>
    <property type="molecule type" value="Genomic_DNA"/>
</dbReference>
<feature type="region of interest" description="Disordered" evidence="1">
    <location>
        <begin position="339"/>
        <end position="358"/>
    </location>
</feature>
<proteinExistence type="predicted"/>
<sequence length="769" mass="83032">MNRTLSASKSIKTQKDWQKRLGVNWYAWTCIWWGSLLLAAIAPALLAYLAKLGSGIKNIDAAAAKALTFDVDHPVHIPSRDEAVRSYVKTDATLTEWQAGMSALYKQIVDTTPVGEISDSSMEFKFDGDSRRYMKRSITREIRAMAVTLYFTVAASLWLRESIHLALIMLQLNVLEGLLAIKIKSLNDCVAKAVQQMLVNQMEFAMLPLEDNPVGLAQQQLCLQKMDLFFESWNSARLGQSLRIPFRDDYIALHISVVFSIIVATMVRALEIVLCGFYPGLPRFAIARRMLSWVTATVQDMTEHVHQPTEGPSGSPGGPIAAQGRWMGLRIGFMRRLSSRSAPGTPSGPAAQPSPAADRSMSRSVLTLAIACLVVVSQAAELDRLTTSNVRNLRWQPSNVVKERGRRLQQSVAGSSFANANNITSTIVNATRDGGFLVTGSLLLNAISPSQVTIQVPQSLTGFNTVLNASSLTTTPVAAGAGCLYIAFASSAPVDAFVSTYDDFVSLVTDRGSYDITQKKPIAGSSFIKASKGNATVKVDSSDYYVMVIANTASSGSADVLYQFATYSANSTVCKNAGTQVSVDAGGQATTTKVPPSPAPAPKSNITGTTPFFFDFAKLADGDIELVTVITNAACIRYQLLGQLKSASYSDLDLAVFITDTNKTLEWAAAGFNSTLQYAIPGSICAQNTTRQSICEAGLAELKQGERYFLWIASGLQNPGKAANTADAPLRYSARSNGTCLDYTFPRQPRTTQTSAQAAQAPKRQATPR</sequence>
<name>I0YQ85_COCSC</name>
<organism evidence="3 4">
    <name type="scientific">Coccomyxa subellipsoidea (strain C-169)</name>
    <name type="common">Green microalga</name>
    <dbReference type="NCBI Taxonomy" id="574566"/>
    <lineage>
        <taxon>Eukaryota</taxon>
        <taxon>Viridiplantae</taxon>
        <taxon>Chlorophyta</taxon>
        <taxon>core chlorophytes</taxon>
        <taxon>Trebouxiophyceae</taxon>
        <taxon>Trebouxiophyceae incertae sedis</taxon>
        <taxon>Coccomyxaceae</taxon>
        <taxon>Coccomyxa</taxon>
        <taxon>Coccomyxa subellipsoidea</taxon>
    </lineage>
</organism>